<accession>A0A6J2JD02</accession>
<organism evidence="2 3">
    <name type="scientific">Bombyx mandarina</name>
    <name type="common">Wild silk moth</name>
    <name type="synonym">Wild silkworm</name>
    <dbReference type="NCBI Taxonomy" id="7092"/>
    <lineage>
        <taxon>Eukaryota</taxon>
        <taxon>Metazoa</taxon>
        <taxon>Ecdysozoa</taxon>
        <taxon>Arthropoda</taxon>
        <taxon>Hexapoda</taxon>
        <taxon>Insecta</taxon>
        <taxon>Pterygota</taxon>
        <taxon>Neoptera</taxon>
        <taxon>Endopterygota</taxon>
        <taxon>Lepidoptera</taxon>
        <taxon>Glossata</taxon>
        <taxon>Ditrysia</taxon>
        <taxon>Bombycoidea</taxon>
        <taxon>Bombycidae</taxon>
        <taxon>Bombycinae</taxon>
        <taxon>Bombyx</taxon>
    </lineage>
</organism>
<evidence type="ECO:0000256" key="1">
    <source>
        <dbReference type="SAM" id="Coils"/>
    </source>
</evidence>
<dbReference type="Proteomes" id="UP000504629">
    <property type="component" value="Unplaced"/>
</dbReference>
<reference evidence="3" key="1">
    <citation type="submission" date="2025-08" db="UniProtKB">
        <authorList>
            <consortium name="RefSeq"/>
        </authorList>
    </citation>
    <scope>IDENTIFICATION</scope>
    <source>
        <tissue evidence="3">Silk gland</tissue>
    </source>
</reference>
<name>A0A6J2JD02_BOMMA</name>
<dbReference type="KEGG" id="bman:114240553"/>
<sequence length="149" mass="17310">MALKTGLMEITSNIYKTKMIGAFKQTEDISSRNFFKDINIEQHQNYLLKEETEKSNETFIETSPTCDLNCIYYSFIKEKFRIAFNGILLSYFSKRPNDGNRGNESVDVTAEKDNALNKYKTRLEAIKKILREKRAKMKTLESEGKPNKS</sequence>
<proteinExistence type="predicted"/>
<dbReference type="RefSeq" id="XP_028026972.1">
    <property type="nucleotide sequence ID" value="XM_028171171.1"/>
</dbReference>
<gene>
    <name evidence="3" type="primary">LOC114240553</name>
</gene>
<dbReference type="AlphaFoldDB" id="A0A6J2JD02"/>
<keyword evidence="1" id="KW-0175">Coiled coil</keyword>
<feature type="coiled-coil region" evidence="1">
    <location>
        <begin position="116"/>
        <end position="143"/>
    </location>
</feature>
<protein>
    <submittedName>
        <fullName evidence="3">Uncharacterized protein LOC114240553</fullName>
    </submittedName>
</protein>
<evidence type="ECO:0000313" key="2">
    <source>
        <dbReference type="Proteomes" id="UP000504629"/>
    </source>
</evidence>
<keyword evidence="2" id="KW-1185">Reference proteome</keyword>
<dbReference type="GeneID" id="114240553"/>
<evidence type="ECO:0000313" key="3">
    <source>
        <dbReference type="RefSeq" id="XP_028026972.1"/>
    </source>
</evidence>